<dbReference type="Proteomes" id="UP001589758">
    <property type="component" value="Unassembled WGS sequence"/>
</dbReference>
<dbReference type="Pfam" id="PF13707">
    <property type="entry name" value="RloB"/>
    <property type="match status" value="1"/>
</dbReference>
<evidence type="ECO:0000256" key="1">
    <source>
        <dbReference type="SAM" id="Phobius"/>
    </source>
</evidence>
<dbReference type="InterPro" id="IPR025591">
    <property type="entry name" value="RloB"/>
</dbReference>
<reference evidence="2 3" key="1">
    <citation type="submission" date="2024-09" db="EMBL/GenBank/DDBJ databases">
        <authorList>
            <person name="Sun Q."/>
            <person name="Mori K."/>
        </authorList>
    </citation>
    <scope>NUCLEOTIDE SEQUENCE [LARGE SCALE GENOMIC DNA]</scope>
    <source>
        <strain evidence="2 3">CCM 8545</strain>
    </source>
</reference>
<name>A0ABV6C727_9GAMM</name>
<accession>A0ABV6C727</accession>
<keyword evidence="3" id="KW-1185">Reference proteome</keyword>
<organism evidence="2 3">
    <name type="scientific">Thorsellia kenyensis</name>
    <dbReference type="NCBI Taxonomy" id="1549888"/>
    <lineage>
        <taxon>Bacteria</taxon>
        <taxon>Pseudomonadati</taxon>
        <taxon>Pseudomonadota</taxon>
        <taxon>Gammaproteobacteria</taxon>
        <taxon>Enterobacterales</taxon>
        <taxon>Thorselliaceae</taxon>
        <taxon>Thorsellia</taxon>
    </lineage>
</organism>
<keyword evidence="1" id="KW-1133">Transmembrane helix</keyword>
<keyword evidence="1" id="KW-0472">Membrane</keyword>
<comment type="caution">
    <text evidence="2">The sequence shown here is derived from an EMBL/GenBank/DDBJ whole genome shotgun (WGS) entry which is preliminary data.</text>
</comment>
<evidence type="ECO:0000313" key="2">
    <source>
        <dbReference type="EMBL" id="MFC0178763.1"/>
    </source>
</evidence>
<keyword evidence="1" id="KW-0812">Transmembrane</keyword>
<evidence type="ECO:0000313" key="3">
    <source>
        <dbReference type="Proteomes" id="UP001589758"/>
    </source>
</evidence>
<protein>
    <submittedName>
        <fullName evidence="2">RloB domain-containing protein</fullName>
    </submittedName>
</protein>
<sequence length="51" mass="6104">MSRHRKAWIKAKQHNINIAISCVCFELWILLRFGYTSFNERNITKRLLIGI</sequence>
<gene>
    <name evidence="2" type="ORF">ACFFIT_01400</name>
</gene>
<dbReference type="EMBL" id="JBHLXE010000014">
    <property type="protein sequence ID" value="MFC0178763.1"/>
    <property type="molecule type" value="Genomic_DNA"/>
</dbReference>
<proteinExistence type="predicted"/>
<feature type="transmembrane region" description="Helical" evidence="1">
    <location>
        <begin position="16"/>
        <end position="35"/>
    </location>
</feature>
<dbReference type="RefSeq" id="WP_385875711.1">
    <property type="nucleotide sequence ID" value="NZ_JBHLXE010000014.1"/>
</dbReference>